<comment type="caution">
    <text evidence="3">The sequence shown here is derived from an EMBL/GenBank/DDBJ whole genome shotgun (WGS) entry which is preliminary data.</text>
</comment>
<evidence type="ECO:0000256" key="1">
    <source>
        <dbReference type="SAM" id="MobiDB-lite"/>
    </source>
</evidence>
<dbReference type="Proteomes" id="UP000808146">
    <property type="component" value="Unassembled WGS sequence"/>
</dbReference>
<dbReference type="Gene3D" id="3.10.450.160">
    <property type="entry name" value="inner membrane protein cigr"/>
    <property type="match status" value="1"/>
</dbReference>
<organism evidence="3 4">
    <name type="scientific">Candidatus Dechloromonas phosphorivorans</name>
    <dbReference type="NCBI Taxonomy" id="2899244"/>
    <lineage>
        <taxon>Bacteria</taxon>
        <taxon>Pseudomonadati</taxon>
        <taxon>Pseudomonadota</taxon>
        <taxon>Betaproteobacteria</taxon>
        <taxon>Rhodocyclales</taxon>
        <taxon>Azonexaceae</taxon>
        <taxon>Dechloromonas</taxon>
    </lineage>
</organism>
<feature type="region of interest" description="Disordered" evidence="1">
    <location>
        <begin position="25"/>
        <end position="99"/>
    </location>
</feature>
<name>A0A9D7LMX7_9RHOO</name>
<evidence type="ECO:0000313" key="3">
    <source>
        <dbReference type="EMBL" id="MBK8889959.1"/>
    </source>
</evidence>
<protein>
    <recommendedName>
        <fullName evidence="5">RcnB family protein</fullName>
    </recommendedName>
</protein>
<evidence type="ECO:0000313" key="4">
    <source>
        <dbReference type="Proteomes" id="UP000808146"/>
    </source>
</evidence>
<feature type="chain" id="PRO_5038562622" description="RcnB family protein" evidence="2">
    <location>
        <begin position="28"/>
        <end position="204"/>
    </location>
</feature>
<gene>
    <name evidence="3" type="ORF">IPN75_05970</name>
</gene>
<proteinExistence type="predicted"/>
<feature type="compositionally biased region" description="Gly residues" evidence="1">
    <location>
        <begin position="54"/>
        <end position="70"/>
    </location>
</feature>
<accession>A0A9D7LMX7</accession>
<sequence>MKTSTSRFSRLAVVALSALLASTPALADKGGKHGKGQDGNNQGDDHDDRRSYGYGSGGPPERGYGYGGPPQSGYGYINPPPVRGNDYGHPPEPGYQTGGPAIIMHFGNSDRHIINDYYGSEFSDGRCPPGLARKHNGCMPPGQARKWHRGHPLPREVVYYPLPYDLIQRLPPPPPRHRYVRVGGDVLLLSGSSVVVDAIIDIGR</sequence>
<reference evidence="3" key="1">
    <citation type="submission" date="2020-10" db="EMBL/GenBank/DDBJ databases">
        <title>Connecting structure to function with the recovery of over 1000 high-quality activated sludge metagenome-assembled genomes encoding full-length rRNA genes using long-read sequencing.</title>
        <authorList>
            <person name="Singleton C.M."/>
            <person name="Petriglieri F."/>
            <person name="Kristensen J.M."/>
            <person name="Kirkegaard R.H."/>
            <person name="Michaelsen T.Y."/>
            <person name="Andersen M.H."/>
            <person name="Karst S.M."/>
            <person name="Dueholm M.S."/>
            <person name="Nielsen P.H."/>
            <person name="Albertsen M."/>
        </authorList>
    </citation>
    <scope>NUCLEOTIDE SEQUENCE</scope>
    <source>
        <strain evidence="3">OdNE_18-Q3-R46-58_BAT3C.305</strain>
    </source>
</reference>
<keyword evidence="2" id="KW-0732">Signal</keyword>
<evidence type="ECO:0008006" key="5">
    <source>
        <dbReference type="Google" id="ProtNLM"/>
    </source>
</evidence>
<evidence type="ECO:0000256" key="2">
    <source>
        <dbReference type="SAM" id="SignalP"/>
    </source>
</evidence>
<dbReference type="EMBL" id="JADKBR010000004">
    <property type="protein sequence ID" value="MBK8889959.1"/>
    <property type="molecule type" value="Genomic_DNA"/>
</dbReference>
<dbReference type="AlphaFoldDB" id="A0A9D7LMX7"/>
<feature type="signal peptide" evidence="2">
    <location>
        <begin position="1"/>
        <end position="27"/>
    </location>
</feature>